<gene>
    <name evidence="1" type="ORF">P857_410</name>
</gene>
<dbReference type="AlphaFoldDB" id="W2UYU8"/>
<proteinExistence type="predicted"/>
<dbReference type="EMBL" id="AXCJ01000007">
    <property type="protein sequence ID" value="ETO91286.1"/>
    <property type="molecule type" value="Genomic_DNA"/>
</dbReference>
<reference evidence="1 2" key="1">
    <citation type="journal article" date="2013" name="PLoS ONE">
        <title>Bacterial endosymbiosis in a chordate host: long-term co-evolution and conservation of secondary metabolism.</title>
        <authorList>
            <person name="Kwan J.C."/>
            <person name="Schmidt E.W."/>
        </authorList>
    </citation>
    <scope>NUCLEOTIDE SEQUENCE [LARGE SCALE GENOMIC DNA]</scope>
    <source>
        <strain evidence="2">L6</strain>
    </source>
</reference>
<keyword evidence="2" id="KW-1185">Reference proteome</keyword>
<sequence length="54" mass="6356">MYVVDVYDLNRHPIRYNSPIMNSPIFANFQFNSRENLGGITNKENISTWDVSYN</sequence>
<accession>W2UYU8</accession>
<protein>
    <submittedName>
        <fullName evidence="1">Uncharacterized protein</fullName>
    </submittedName>
</protein>
<name>W2UYU8_9RICK</name>
<dbReference type="Proteomes" id="UP000018951">
    <property type="component" value="Unassembled WGS sequence"/>
</dbReference>
<evidence type="ECO:0000313" key="1">
    <source>
        <dbReference type="EMBL" id="ETO91286.1"/>
    </source>
</evidence>
<comment type="caution">
    <text evidence="1">The sequence shown here is derived from an EMBL/GenBank/DDBJ whole genome shotgun (WGS) entry which is preliminary data.</text>
</comment>
<evidence type="ECO:0000313" key="2">
    <source>
        <dbReference type="Proteomes" id="UP000018951"/>
    </source>
</evidence>
<organism evidence="1 2">
    <name type="scientific">Candidatus Xenolissoclinum pacificiensis L6</name>
    <dbReference type="NCBI Taxonomy" id="1401685"/>
    <lineage>
        <taxon>Bacteria</taxon>
        <taxon>Pseudomonadati</taxon>
        <taxon>Pseudomonadota</taxon>
        <taxon>Alphaproteobacteria</taxon>
        <taxon>Rickettsiales</taxon>
        <taxon>Anaplasmataceae</taxon>
        <taxon>Candidatus Xenolissoclinum</taxon>
    </lineage>
</organism>